<organism evidence="1 2">
    <name type="scientific">Ensifer adhaerens</name>
    <name type="common">Sinorhizobium morelense</name>
    <dbReference type="NCBI Taxonomy" id="106592"/>
    <lineage>
        <taxon>Bacteria</taxon>
        <taxon>Pseudomonadati</taxon>
        <taxon>Pseudomonadota</taxon>
        <taxon>Alphaproteobacteria</taxon>
        <taxon>Hyphomicrobiales</taxon>
        <taxon>Rhizobiaceae</taxon>
        <taxon>Sinorhizobium/Ensifer group</taxon>
        <taxon>Ensifer</taxon>
    </lineage>
</organism>
<dbReference type="Gene3D" id="2.60.40.10">
    <property type="entry name" value="Immunoglobulins"/>
    <property type="match status" value="2"/>
</dbReference>
<dbReference type="RefSeq" id="WP_051659557.1">
    <property type="nucleotide sequence ID" value="NZ_CP015882.1"/>
</dbReference>
<dbReference type="InterPro" id="IPR013783">
    <property type="entry name" value="Ig-like_fold"/>
</dbReference>
<evidence type="ECO:0000313" key="2">
    <source>
        <dbReference type="Proteomes" id="UP001214094"/>
    </source>
</evidence>
<geneLocation type="plasmid" evidence="1 2">
    <name>unnamedB</name>
</geneLocation>
<evidence type="ECO:0000313" key="1">
    <source>
        <dbReference type="EMBL" id="WFP94994.1"/>
    </source>
</evidence>
<accession>A0ABY8HUC5</accession>
<keyword evidence="2" id="KW-1185">Reference proteome</keyword>
<dbReference type="GeneID" id="29522297"/>
<dbReference type="EMBL" id="CP121310">
    <property type="protein sequence ID" value="WFP94994.1"/>
    <property type="molecule type" value="Genomic_DNA"/>
</dbReference>
<dbReference type="InterPro" id="IPR015919">
    <property type="entry name" value="Cadherin-like_sf"/>
</dbReference>
<dbReference type="Proteomes" id="UP001214094">
    <property type="component" value="Plasmid unnamedB"/>
</dbReference>
<sequence length="168" mass="17111">MLDGASARISGRPTADGDFRFTVTATDASGATGQANYTLSVLSTNFVFSPSAGALPDAMVGEDYSSRISVTGGVGELVYSVKSGDLPKGMVLNISTAELTGPIADDATPDDYRFTIAVVDSRGASGSAAYTLRLKGRAVTVPDIVVDVPAGSTPKNVYLNSGAPAQRG</sequence>
<dbReference type="SUPFAM" id="SSF49313">
    <property type="entry name" value="Cadherin-like"/>
    <property type="match status" value="1"/>
</dbReference>
<protein>
    <submittedName>
        <fullName evidence="1">Ig domain-containing protein</fullName>
    </submittedName>
</protein>
<name>A0ABY8HUC5_ENSAD</name>
<proteinExistence type="predicted"/>
<dbReference type="Pfam" id="PF05345">
    <property type="entry name" value="He_PIG"/>
    <property type="match status" value="2"/>
</dbReference>
<keyword evidence="1" id="KW-0614">Plasmid</keyword>
<reference evidence="1 2" key="1">
    <citation type="submission" date="2023-03" db="EMBL/GenBank/DDBJ databases">
        <title>Comparative genome and transcriptome analysis combination mining strategies for increasing vitamin B12 production of Ensifer adhaerens strain.</title>
        <authorList>
            <person name="Yongheng L."/>
        </authorList>
    </citation>
    <scope>NUCLEOTIDE SEQUENCE [LARGE SCALE GENOMIC DNA]</scope>
    <source>
        <strain evidence="1 2">Casida A-T305</strain>
        <plasmid evidence="1 2">unnamedB</plasmid>
    </source>
</reference>
<gene>
    <name evidence="1" type="ORF">P4B07_28320</name>
</gene>